<organism evidence="1 2">
    <name type="scientific">Trifolium pratense</name>
    <name type="common">Red clover</name>
    <dbReference type="NCBI Taxonomy" id="57577"/>
    <lineage>
        <taxon>Eukaryota</taxon>
        <taxon>Viridiplantae</taxon>
        <taxon>Streptophyta</taxon>
        <taxon>Embryophyta</taxon>
        <taxon>Tracheophyta</taxon>
        <taxon>Spermatophyta</taxon>
        <taxon>Magnoliopsida</taxon>
        <taxon>eudicotyledons</taxon>
        <taxon>Gunneridae</taxon>
        <taxon>Pentapetalae</taxon>
        <taxon>rosids</taxon>
        <taxon>fabids</taxon>
        <taxon>Fabales</taxon>
        <taxon>Fabaceae</taxon>
        <taxon>Papilionoideae</taxon>
        <taxon>50 kb inversion clade</taxon>
        <taxon>NPAAA clade</taxon>
        <taxon>Hologalegina</taxon>
        <taxon>IRL clade</taxon>
        <taxon>Trifolieae</taxon>
        <taxon>Trifolium</taxon>
    </lineage>
</organism>
<name>A0ACB0LRK3_TRIPR</name>
<protein>
    <submittedName>
        <fullName evidence="1">Uncharacterized protein</fullName>
    </submittedName>
</protein>
<proteinExistence type="predicted"/>
<evidence type="ECO:0000313" key="1">
    <source>
        <dbReference type="EMBL" id="CAJ2671138.1"/>
    </source>
</evidence>
<comment type="caution">
    <text evidence="1">The sequence shown here is derived from an EMBL/GenBank/DDBJ whole genome shotgun (WGS) entry which is preliminary data.</text>
</comment>
<sequence>MEYQTLLLGITFVSATIFIFIIRKLSQTKKSTKLPPGPHPLPILGNILELGKSPHKTLTKLSKIYGPIMTLKLGTITTIVISSPQLAKQVLHENSQIFSNRTIPHSVYATEHYKFSITWLHPLSTSWKKLRRVCATKVFSPKHLDSTKVIRQQKLKELLDYVNEKCNRGEVFDIGKAVFITMLNSISNTFFSMDLSQITHDEKSQEFENIVWGIMEEAGRPNISDFFPILRPLDPQSVRARMTNHMKKLYEILDGIIEDRICSRASKVNYEVCNDVLDSLLNNIGDTSSELSRNEMVHLFMDLFVGGIDTSSKTIEWIMAELLRHPDKLTKARKELCEAIGKDETLEESHISKLLYLQAVVKETFRLHPTVPLLIPHKCDENVNILGFNVPKNAEVLVNVWAMGRDPTIWENSTMFMPERFLECDINYKGNNFELIPFGTGKRICPGLSLAHRIVPLIVASLLRNFEWTLADGLMPENMNMDEQFGLSLKRVQPLRVQAT</sequence>
<dbReference type="Proteomes" id="UP001177021">
    <property type="component" value="Unassembled WGS sequence"/>
</dbReference>
<evidence type="ECO:0000313" key="2">
    <source>
        <dbReference type="Proteomes" id="UP001177021"/>
    </source>
</evidence>
<gene>
    <name evidence="1" type="ORF">MILVUS5_LOCUS35044</name>
</gene>
<accession>A0ACB0LRK3</accession>
<keyword evidence="2" id="KW-1185">Reference proteome</keyword>
<dbReference type="EMBL" id="CASHSV030000615">
    <property type="protein sequence ID" value="CAJ2671138.1"/>
    <property type="molecule type" value="Genomic_DNA"/>
</dbReference>
<reference evidence="1" key="1">
    <citation type="submission" date="2023-10" db="EMBL/GenBank/DDBJ databases">
        <authorList>
            <person name="Rodriguez Cubillos JULIANA M."/>
            <person name="De Vega J."/>
        </authorList>
    </citation>
    <scope>NUCLEOTIDE SEQUENCE</scope>
</reference>